<dbReference type="OrthoDB" id="5241360at2"/>
<reference evidence="2 3" key="1">
    <citation type="submission" date="2016-10" db="EMBL/GenBank/DDBJ databases">
        <authorList>
            <person name="de Groot N.N."/>
        </authorList>
    </citation>
    <scope>NUCLEOTIDE SEQUENCE [LARGE SCALE GENOMIC DNA]</scope>
    <source>
        <strain evidence="2 3">CCM7597</strain>
    </source>
</reference>
<name>A0A1H4GD45_9BACI</name>
<keyword evidence="3" id="KW-1185">Reference proteome</keyword>
<feature type="region of interest" description="Disordered" evidence="1">
    <location>
        <begin position="172"/>
        <end position="191"/>
    </location>
</feature>
<proteinExistence type="predicted"/>
<evidence type="ECO:0000313" key="3">
    <source>
        <dbReference type="Proteomes" id="UP000198584"/>
    </source>
</evidence>
<organism evidence="2 3">
    <name type="scientific">Thalassobacillus cyri</name>
    <dbReference type="NCBI Taxonomy" id="571932"/>
    <lineage>
        <taxon>Bacteria</taxon>
        <taxon>Bacillati</taxon>
        <taxon>Bacillota</taxon>
        <taxon>Bacilli</taxon>
        <taxon>Bacillales</taxon>
        <taxon>Bacillaceae</taxon>
        <taxon>Thalassobacillus</taxon>
    </lineage>
</organism>
<dbReference type="RefSeq" id="WP_093045982.1">
    <property type="nucleotide sequence ID" value="NZ_FNQR01000015.1"/>
</dbReference>
<sequence length="268" mass="31751">MDMNKEIKKLESVYLEKPQRVFSMYLNTDPSDPDQQGGEWKIHLKNGLNNFESYLKEDGDSDEKRNFWEVKEKVENYVHENEQNFAKSLVIFATADDTVWFAERFQMPVETEFHWEETAKVDQLKKMYEQFPKTGIILTQKEAIKILDTELGTLRETQMFELDLDTEDWRQHTGPHRAQPSMGSGGKSTKQEQFQERFEANRYRWYKSLAPKLDKLAKDNQWEYIYVVGDKEEAADLTENMNKEITDVVNKNMLDHEEMKVINEVVNQ</sequence>
<dbReference type="EMBL" id="FNQR01000015">
    <property type="protein sequence ID" value="SEB07526.1"/>
    <property type="molecule type" value="Genomic_DNA"/>
</dbReference>
<protein>
    <recommendedName>
        <fullName evidence="4">Protein required for attachment to host cells</fullName>
    </recommendedName>
</protein>
<dbReference type="STRING" id="571932.SAMN05421743_11555"/>
<dbReference type="Proteomes" id="UP000198584">
    <property type="component" value="Unassembled WGS sequence"/>
</dbReference>
<accession>A0A1H4GD45</accession>
<evidence type="ECO:0000256" key="1">
    <source>
        <dbReference type="SAM" id="MobiDB-lite"/>
    </source>
</evidence>
<evidence type="ECO:0000313" key="2">
    <source>
        <dbReference type="EMBL" id="SEB07526.1"/>
    </source>
</evidence>
<dbReference type="InterPro" id="IPR040983">
    <property type="entry name" value="Bact_RF_family5"/>
</dbReference>
<dbReference type="AlphaFoldDB" id="A0A1H4GD45"/>
<dbReference type="Pfam" id="PF18846">
    <property type="entry name" value="baeRF_family5"/>
    <property type="match status" value="1"/>
</dbReference>
<gene>
    <name evidence="2" type="ORF">SAMN05421743_11555</name>
</gene>
<evidence type="ECO:0008006" key="4">
    <source>
        <dbReference type="Google" id="ProtNLM"/>
    </source>
</evidence>